<dbReference type="InterPro" id="IPR036397">
    <property type="entry name" value="RNaseH_sf"/>
</dbReference>
<keyword evidence="2" id="KW-1185">Reference proteome</keyword>
<protein>
    <submittedName>
        <fullName evidence="1">Uncharacterized protein</fullName>
    </submittedName>
</protein>
<reference evidence="1 2" key="1">
    <citation type="journal article" date="2014" name="Curr. Biol.">
        <title>The genome of the clonal raider ant Cerapachys biroi.</title>
        <authorList>
            <person name="Oxley P.R."/>
            <person name="Ji L."/>
            <person name="Fetter-Pruneda I."/>
            <person name="McKenzie S.K."/>
            <person name="Li C."/>
            <person name="Hu H."/>
            <person name="Zhang G."/>
            <person name="Kronauer D.J."/>
        </authorList>
    </citation>
    <scope>NUCLEOTIDE SEQUENCE [LARGE SCALE GENOMIC DNA]</scope>
</reference>
<dbReference type="EMBL" id="KK107461">
    <property type="protein sequence ID" value="EZA50321.1"/>
    <property type="molecule type" value="Genomic_DNA"/>
</dbReference>
<dbReference type="Proteomes" id="UP000053097">
    <property type="component" value="Unassembled WGS sequence"/>
</dbReference>
<gene>
    <name evidence="1" type="ORF">X777_11264</name>
</gene>
<dbReference type="AlphaFoldDB" id="A0A026W3Y7"/>
<proteinExistence type="predicted"/>
<dbReference type="GO" id="GO:0003676">
    <property type="term" value="F:nucleic acid binding"/>
    <property type="evidence" value="ECO:0007669"/>
    <property type="project" value="InterPro"/>
</dbReference>
<organism evidence="1 2">
    <name type="scientific">Ooceraea biroi</name>
    <name type="common">Clonal raider ant</name>
    <name type="synonym">Cerapachys biroi</name>
    <dbReference type="NCBI Taxonomy" id="2015173"/>
    <lineage>
        <taxon>Eukaryota</taxon>
        <taxon>Metazoa</taxon>
        <taxon>Ecdysozoa</taxon>
        <taxon>Arthropoda</taxon>
        <taxon>Hexapoda</taxon>
        <taxon>Insecta</taxon>
        <taxon>Pterygota</taxon>
        <taxon>Neoptera</taxon>
        <taxon>Endopterygota</taxon>
        <taxon>Hymenoptera</taxon>
        <taxon>Apocrita</taxon>
        <taxon>Aculeata</taxon>
        <taxon>Formicoidea</taxon>
        <taxon>Formicidae</taxon>
        <taxon>Dorylinae</taxon>
        <taxon>Ooceraea</taxon>
    </lineage>
</organism>
<sequence>MLTEDQTGARVEHCKDMLRVADSDFIVTIDKTYCFQYEPQNGRRQCACRRFKILLTVFFDSEKNHSQVKFALNIESKVHKSKIVHNSPDLAPCDFWPKLKLSMKGKRYDIIQDIQKTSTAVFEAIPKTKYSDCFKKFFNFQR</sequence>
<accession>A0A026W3Y7</accession>
<name>A0A026W3Y7_OOCBI</name>
<evidence type="ECO:0000313" key="1">
    <source>
        <dbReference type="EMBL" id="EZA50321.1"/>
    </source>
</evidence>
<dbReference type="Gene3D" id="3.30.420.10">
    <property type="entry name" value="Ribonuclease H-like superfamily/Ribonuclease H"/>
    <property type="match status" value="1"/>
</dbReference>
<evidence type="ECO:0000313" key="2">
    <source>
        <dbReference type="Proteomes" id="UP000053097"/>
    </source>
</evidence>